<dbReference type="PANTHER" id="PTHR47024:SF1">
    <property type="entry name" value="GLYCOSYLTRANSFERASE FAMILY 92 PROTEIN"/>
    <property type="match status" value="1"/>
</dbReference>
<proteinExistence type="inferred from homology"/>
<evidence type="ECO:0000256" key="5">
    <source>
        <dbReference type="ARBA" id="ARBA00023136"/>
    </source>
</evidence>
<evidence type="ECO:0000256" key="1">
    <source>
        <dbReference type="ARBA" id="ARBA00004167"/>
    </source>
</evidence>
<dbReference type="AlphaFoldDB" id="A0AAE9JKI4"/>
<evidence type="ECO:0000313" key="7">
    <source>
        <dbReference type="EMBL" id="UMM32279.1"/>
    </source>
</evidence>
<dbReference type="EC" id="2.4.1.-" evidence="6"/>
<organism evidence="7 8">
    <name type="scientific">Caenorhabditis briggsae</name>
    <dbReference type="NCBI Taxonomy" id="6238"/>
    <lineage>
        <taxon>Eukaryota</taxon>
        <taxon>Metazoa</taxon>
        <taxon>Ecdysozoa</taxon>
        <taxon>Nematoda</taxon>
        <taxon>Chromadorea</taxon>
        <taxon>Rhabditida</taxon>
        <taxon>Rhabditina</taxon>
        <taxon>Rhabditomorpha</taxon>
        <taxon>Rhabditoidea</taxon>
        <taxon>Rhabditidae</taxon>
        <taxon>Peloderinae</taxon>
        <taxon>Caenorhabditis</taxon>
    </lineage>
</organism>
<dbReference type="PANTHER" id="PTHR47024">
    <property type="entry name" value="BIOFILM ABSENT ON HEAD (AFTER YERSINIA EXPOSURE)-RELATED"/>
    <property type="match status" value="1"/>
</dbReference>
<accession>A0AAE9JKI4</accession>
<gene>
    <name evidence="7" type="ORF">L5515_006134</name>
</gene>
<dbReference type="Pfam" id="PF01697">
    <property type="entry name" value="Glyco_transf_92"/>
    <property type="match status" value="1"/>
</dbReference>
<keyword evidence="3 6" id="KW-0328">Glycosyltransferase</keyword>
<keyword evidence="5" id="KW-0472">Membrane</keyword>
<dbReference type="GO" id="GO:0016757">
    <property type="term" value="F:glycosyltransferase activity"/>
    <property type="evidence" value="ECO:0007669"/>
    <property type="project" value="UniProtKB-UniRule"/>
</dbReference>
<keyword evidence="8" id="KW-1185">Reference proteome</keyword>
<comment type="subcellular location">
    <subcellularLocation>
        <location evidence="1">Membrane</location>
        <topology evidence="1">Single-pass membrane protein</topology>
    </subcellularLocation>
</comment>
<dbReference type="Proteomes" id="UP000829354">
    <property type="component" value="Chromosome V"/>
</dbReference>
<protein>
    <recommendedName>
        <fullName evidence="6">Glycosyltransferase family 92 protein</fullName>
        <ecNumber evidence="6">2.4.1.-</ecNumber>
    </recommendedName>
</protein>
<comment type="similarity">
    <text evidence="2 6">Belongs to the glycosyltransferase 92 family.</text>
</comment>
<evidence type="ECO:0000256" key="4">
    <source>
        <dbReference type="ARBA" id="ARBA00022679"/>
    </source>
</evidence>
<evidence type="ECO:0000313" key="8">
    <source>
        <dbReference type="Proteomes" id="UP000829354"/>
    </source>
</evidence>
<sequence length="232" mass="27178">MSATMQKLWKTLLILALTSLVVFIFYFDEKKNEKLRDDNIPIVFYKEAYLDYRQLLKEAKVGALEFKHTRLQLDLNSEKTGFERKSLENPILLEKSGPVKLVFNTSSVGITLTHSIKKFINSSLKTIEVPIGLLLHYRYNGGQEAMRNKNTNFKIFEKNFEAHIRNMDTVTKSIFQEKRNLYEPRIILELNECIEEMRQSLVCRSTVVNCKSRMEKLVSNWKYETTSGIFVF</sequence>
<evidence type="ECO:0000256" key="3">
    <source>
        <dbReference type="ARBA" id="ARBA00022676"/>
    </source>
</evidence>
<evidence type="ECO:0000256" key="2">
    <source>
        <dbReference type="ARBA" id="ARBA00007647"/>
    </source>
</evidence>
<dbReference type="GO" id="GO:0016020">
    <property type="term" value="C:membrane"/>
    <property type="evidence" value="ECO:0007669"/>
    <property type="project" value="UniProtKB-SubCell"/>
</dbReference>
<reference evidence="7 8" key="1">
    <citation type="submission" date="2022-04" db="EMBL/GenBank/DDBJ databases">
        <title>Chromosome-level reference genomes for two strains of Caenorhabditis briggsae: an improved platform for comparative genomics.</title>
        <authorList>
            <person name="Stevens L."/>
            <person name="Andersen E."/>
        </authorList>
    </citation>
    <scope>NUCLEOTIDE SEQUENCE [LARGE SCALE GENOMIC DNA]</scope>
    <source>
        <strain evidence="7">VX34</strain>
        <tissue evidence="7">Whole-organism</tissue>
    </source>
</reference>
<name>A0AAE9JKI4_CAEBR</name>
<dbReference type="EMBL" id="CP092624">
    <property type="protein sequence ID" value="UMM32279.1"/>
    <property type="molecule type" value="Genomic_DNA"/>
</dbReference>
<dbReference type="InterPro" id="IPR008166">
    <property type="entry name" value="Glyco_transf_92"/>
</dbReference>
<keyword evidence="4 6" id="KW-0808">Transferase</keyword>
<evidence type="ECO:0000256" key="6">
    <source>
        <dbReference type="RuleBase" id="RU366017"/>
    </source>
</evidence>